<dbReference type="Gene3D" id="1.20.1310.20">
    <property type="entry name" value="Duffy-antigen binding domain"/>
    <property type="match status" value="1"/>
</dbReference>
<dbReference type="Proteomes" id="UP000030708">
    <property type="component" value="Unassembled WGS sequence"/>
</dbReference>
<gene>
    <name evidence="3" type="ORF">PFTANZ_06343</name>
</gene>
<feature type="domain" description="Plasmodium falciparum erythrocyte membrane protein-1 N-terminal segment" evidence="2">
    <location>
        <begin position="10"/>
        <end position="45"/>
    </location>
</feature>
<name>A0A024VXB3_PLAFA</name>
<dbReference type="FunFam" id="1.20.1310.20:FF:000001">
    <property type="entry name" value="Erythrocyte membrane protein 1, PfEMP1"/>
    <property type="match status" value="1"/>
</dbReference>
<feature type="non-terminal residue" evidence="3">
    <location>
        <position position="339"/>
    </location>
</feature>
<feature type="non-terminal residue" evidence="3">
    <location>
        <position position="1"/>
    </location>
</feature>
<accession>A0A024VXB3</accession>
<dbReference type="GO" id="GO:0016020">
    <property type="term" value="C:membrane"/>
    <property type="evidence" value="ECO:0007669"/>
    <property type="project" value="InterPro"/>
</dbReference>
<sequence length="339" mass="38545">KPGGNVEDATAKHLLDSIGKNVYDQVKNAANDFRDDLKGDLKKAKGMRERAAFSDTCKLVDDYYNNHVNGGDASDKRHPCKNLKGNRNEERFSNTLGGQCTDSKIKGNKYNRKTRKDCGACAPYRRLHLCHHNLETIETTSTTTTSDTLLAEVCYAAKYEGDSIKTHYPKYQTAYGNSPSELCTVLARSFADIGDIIRGRDLYGGNKKKERLDENLKTIFKNIYEKLLEDNKTNGKKLALQKRYQDEIGGNFFKLRDDWWTANRSTVWKAITCGTHDGASYFRATCDINNEKGPSVAKDHCRCNGDQPGQDKTNTDPPTYFDYVPQYLRWFEEWAENFC</sequence>
<dbReference type="Pfam" id="PF15447">
    <property type="entry name" value="NTS"/>
    <property type="match status" value="1"/>
</dbReference>
<evidence type="ECO:0000313" key="4">
    <source>
        <dbReference type="Proteomes" id="UP000030708"/>
    </source>
</evidence>
<dbReference type="InterPro" id="IPR029210">
    <property type="entry name" value="PfEMP1_NTS"/>
</dbReference>
<reference evidence="3 4" key="1">
    <citation type="submission" date="2013-02" db="EMBL/GenBank/DDBJ databases">
        <title>The Genome Annotation of Plasmodium falciparum Tanzania (2000708).</title>
        <authorList>
            <consortium name="The Broad Institute Genome Sequencing Platform"/>
            <consortium name="The Broad Institute Genome Sequencing Center for Infectious Disease"/>
            <person name="Neafsey D."/>
            <person name="Hoffman S."/>
            <person name="Volkman S."/>
            <person name="Rosenthal P."/>
            <person name="Walker B."/>
            <person name="Young S.K."/>
            <person name="Zeng Q."/>
            <person name="Gargeya S."/>
            <person name="Fitzgerald M."/>
            <person name="Haas B."/>
            <person name="Abouelleil A."/>
            <person name="Allen A.W."/>
            <person name="Alvarado L."/>
            <person name="Arachchi H.M."/>
            <person name="Berlin A.M."/>
            <person name="Chapman S.B."/>
            <person name="Gainer-Dewar J."/>
            <person name="Goldberg J."/>
            <person name="Griggs A."/>
            <person name="Gujja S."/>
            <person name="Hansen M."/>
            <person name="Howarth C."/>
            <person name="Imamovic A."/>
            <person name="Ireland A."/>
            <person name="Larimer J."/>
            <person name="McCowan C."/>
            <person name="Murphy C."/>
            <person name="Pearson M."/>
            <person name="Poon T.W."/>
            <person name="Priest M."/>
            <person name="Roberts A."/>
            <person name="Saif S."/>
            <person name="Shea T."/>
            <person name="Sisk P."/>
            <person name="Sykes S."/>
            <person name="Wortman J."/>
            <person name="Nusbaum C."/>
            <person name="Birren B."/>
        </authorList>
    </citation>
    <scope>NUCLEOTIDE SEQUENCE [LARGE SCALE GENOMIC DNA]</scope>
    <source>
        <strain evidence="4">Tanzania (2000708)</strain>
    </source>
</reference>
<protein>
    <submittedName>
        <fullName evidence="3">Uncharacterized protein</fullName>
    </submittedName>
</protein>
<evidence type="ECO:0000313" key="3">
    <source>
        <dbReference type="EMBL" id="ETW32938.1"/>
    </source>
</evidence>
<dbReference type="AlphaFoldDB" id="A0A024VXB3"/>
<dbReference type="EMBL" id="KI926979">
    <property type="protein sequence ID" value="ETW32938.1"/>
    <property type="molecule type" value="Genomic_DNA"/>
</dbReference>
<proteinExistence type="predicted"/>
<evidence type="ECO:0000259" key="2">
    <source>
        <dbReference type="Pfam" id="PF15447"/>
    </source>
</evidence>
<dbReference type="GO" id="GO:0046789">
    <property type="term" value="F:host cell surface receptor binding"/>
    <property type="evidence" value="ECO:0007669"/>
    <property type="project" value="InterPro"/>
</dbReference>
<organism evidence="3 4">
    <name type="scientific">Plasmodium falciparum Tanzania</name>
    <name type="common">2000708</name>
    <dbReference type="NCBI Taxonomy" id="1036725"/>
    <lineage>
        <taxon>Eukaryota</taxon>
        <taxon>Sar</taxon>
        <taxon>Alveolata</taxon>
        <taxon>Apicomplexa</taxon>
        <taxon>Aconoidasida</taxon>
        <taxon>Haemosporida</taxon>
        <taxon>Plasmodiidae</taxon>
        <taxon>Plasmodium</taxon>
        <taxon>Plasmodium (Laverania)</taxon>
    </lineage>
</organism>
<dbReference type="SUPFAM" id="SSF140924">
    <property type="entry name" value="Duffy binding domain-like"/>
    <property type="match status" value="1"/>
</dbReference>
<evidence type="ECO:0000259" key="1">
    <source>
        <dbReference type="Pfam" id="PF05424"/>
    </source>
</evidence>
<reference evidence="3 4" key="2">
    <citation type="submission" date="2013-02" db="EMBL/GenBank/DDBJ databases">
        <title>The Genome Sequence of Plasmodium falciparum Tanzania (2000708).</title>
        <authorList>
            <consortium name="The Broad Institute Genome Sequencing Platform"/>
            <consortium name="The Broad Institute Genome Sequencing Center for Infectious Disease"/>
            <person name="Neafsey D."/>
            <person name="Cheeseman I."/>
            <person name="Volkman S."/>
            <person name="Adams J."/>
            <person name="Walker B."/>
            <person name="Young S.K."/>
            <person name="Zeng Q."/>
            <person name="Gargeya S."/>
            <person name="Fitzgerald M."/>
            <person name="Haas B."/>
            <person name="Abouelleil A."/>
            <person name="Alvarado L."/>
            <person name="Arachchi H.M."/>
            <person name="Berlin A.M."/>
            <person name="Chapman S.B."/>
            <person name="Dewar J."/>
            <person name="Goldberg J."/>
            <person name="Griggs A."/>
            <person name="Gujja S."/>
            <person name="Hansen M."/>
            <person name="Howarth C."/>
            <person name="Imamovic A."/>
            <person name="Larimer J."/>
            <person name="McCowan C."/>
            <person name="Murphy C."/>
            <person name="Neiman D."/>
            <person name="Pearson M."/>
            <person name="Priest M."/>
            <person name="Roberts A."/>
            <person name="Saif S."/>
            <person name="Shea T."/>
            <person name="Sisk P."/>
            <person name="Sykes S."/>
            <person name="Wortman J."/>
            <person name="Nusbaum C."/>
            <person name="Birren B."/>
        </authorList>
    </citation>
    <scope>NUCLEOTIDE SEQUENCE [LARGE SCALE GENOMIC DNA]</scope>
    <source>
        <strain evidence="4">Tanzania (2000708)</strain>
    </source>
</reference>
<dbReference type="Pfam" id="PF05424">
    <property type="entry name" value="Duffy_binding"/>
    <property type="match status" value="1"/>
</dbReference>
<dbReference type="InterPro" id="IPR042202">
    <property type="entry name" value="Duffy-ag-bd_sf"/>
</dbReference>
<feature type="domain" description="Duffy-antigen binding" evidence="1">
    <location>
        <begin position="119"/>
        <end position="329"/>
    </location>
</feature>
<dbReference type="InterPro" id="IPR008602">
    <property type="entry name" value="Duffy-antigen-binding"/>
</dbReference>